<proteinExistence type="inferred from homology"/>
<dbReference type="InterPro" id="IPR001431">
    <property type="entry name" value="Pept_M16_Zn_BS"/>
</dbReference>
<dbReference type="PANTHER" id="PTHR11851">
    <property type="entry name" value="METALLOPROTEASE"/>
    <property type="match status" value="1"/>
</dbReference>
<name>A0A8H4N2H2_9PEZI</name>
<dbReference type="GO" id="GO:0006627">
    <property type="term" value="P:protein processing involved in protein targeting to mitochondrion"/>
    <property type="evidence" value="ECO:0007669"/>
    <property type="project" value="TreeGrafter"/>
</dbReference>
<dbReference type="FunFam" id="2.40.10.190:FF:000001">
    <property type="entry name" value="60S ribosomal protein L35a"/>
    <property type="match status" value="1"/>
</dbReference>
<feature type="domain" description="Peptidase M16 N-terminal" evidence="14">
    <location>
        <begin position="50"/>
        <end position="197"/>
    </location>
</feature>
<dbReference type="SUPFAM" id="SSF50447">
    <property type="entry name" value="Translation proteins"/>
    <property type="match status" value="1"/>
</dbReference>
<dbReference type="InterPro" id="IPR018266">
    <property type="entry name" value="Ribosomal_eL33_CS"/>
</dbReference>
<keyword evidence="9" id="KW-0687">Ribonucleoprotein</keyword>
<dbReference type="Pfam" id="PF00675">
    <property type="entry name" value="Peptidase_M16"/>
    <property type="match status" value="1"/>
</dbReference>
<dbReference type="OrthoDB" id="277191at2759"/>
<dbReference type="InterPro" id="IPR001780">
    <property type="entry name" value="Ribosomal_eL33"/>
</dbReference>
<dbReference type="InterPro" id="IPR009000">
    <property type="entry name" value="Transl_B-barrel_sf"/>
</dbReference>
<dbReference type="GO" id="GO:0046872">
    <property type="term" value="F:metal ion binding"/>
    <property type="evidence" value="ECO:0007669"/>
    <property type="project" value="InterPro"/>
</dbReference>
<evidence type="ECO:0000313" key="17">
    <source>
        <dbReference type="Proteomes" id="UP000572817"/>
    </source>
</evidence>
<dbReference type="InterPro" id="IPR038661">
    <property type="entry name" value="Ribosomal_eL33_sf"/>
</dbReference>
<accession>A0A8H4N2H2</accession>
<dbReference type="InterPro" id="IPR050361">
    <property type="entry name" value="MPP/UQCRC_Complex"/>
</dbReference>
<dbReference type="FunFam" id="3.30.830.10:FF:000032">
    <property type="entry name" value="Mitochondrial processing peptidase, alpha subunit"/>
    <property type="match status" value="1"/>
</dbReference>
<dbReference type="GO" id="GO:0004222">
    <property type="term" value="F:metalloendopeptidase activity"/>
    <property type="evidence" value="ECO:0007669"/>
    <property type="project" value="InterPro"/>
</dbReference>
<dbReference type="InterPro" id="IPR007863">
    <property type="entry name" value="Peptidase_M16_C"/>
</dbReference>
<dbReference type="GO" id="GO:1990904">
    <property type="term" value="C:ribonucleoprotein complex"/>
    <property type="evidence" value="ECO:0007669"/>
    <property type="project" value="UniProtKB-KW"/>
</dbReference>
<keyword evidence="6" id="KW-0809">Transit peptide</keyword>
<evidence type="ECO:0000256" key="5">
    <source>
        <dbReference type="ARBA" id="ARBA00016741"/>
    </source>
</evidence>
<dbReference type="PROSITE" id="PS01105">
    <property type="entry name" value="RIBOSOMAL_L35AE"/>
    <property type="match status" value="1"/>
</dbReference>
<evidence type="ECO:0000256" key="2">
    <source>
        <dbReference type="ARBA" id="ARBA00004305"/>
    </source>
</evidence>
<comment type="subcellular location">
    <subcellularLocation>
        <location evidence="2">Mitochondrion matrix</location>
    </subcellularLocation>
</comment>
<comment type="similarity">
    <text evidence="4">Belongs to the eukaryotic ribosomal protein eL33 family.</text>
</comment>
<dbReference type="Gene3D" id="3.30.830.10">
    <property type="entry name" value="Metalloenzyme, LuxS/M16 peptidase-like"/>
    <property type="match status" value="2"/>
</dbReference>
<comment type="function">
    <text evidence="1">Substrate recognition and binding subunit of the essential mitochondrial processing protease (MPP), which cleaves the mitochondrial sequence off newly imported precursors proteins.</text>
</comment>
<dbReference type="AlphaFoldDB" id="A0A8H4N2H2"/>
<dbReference type="Gene3D" id="2.40.10.190">
    <property type="entry name" value="translation elongation factor selb, chain A, domain 4"/>
    <property type="match status" value="1"/>
</dbReference>
<sequence length="709" mass="77800">MLRSAKPRLRALQLVAPRARVPVRRFASVRAEEKDPVELDQITTLSNGIRVATEDLPGHFSGIGVYVDAGSRYETSELRGVSHIIDRLAFKSTAKRTSDQMLEMLESLGGNIQCASSRESLMYQSATFNSRVEDCVGLLAETIRDPLITQEEVDQQLDTAAYEIGEIWSKPELILPELVHMAAYKDNTLGNPLLCPQERLEVIDRNVVEAYRRSFFRPERMVVAFAGVNHQEAVKLSEQYFGDMKSAPLLSQVGSQTTVNTPPNIAYGASAPQDSSKLLGKIPFFKNLSTSAQQSAQHTDTPLTTSAFPEPQLDLPAHYTGGFLSLPHIPPPPNPALPRLSHINLAFETPGIGSEDIYALATLQTLLGGGGSFSAGGPGKGMYSRLYTNVLNQYGWVESCTAFNHSYSDSGLFGISASCEPRSIGNMLEVMCRELAALSAPTGFHALKEGEVQRAKNQLRSSLLMNLESRMVELEDLGRQVQVHGRKVGVMEMCAKIEKVTIKDLRRVAAEVFGGKVKNPGNGSGAPTVVLQEGLYDGEAPSQRRSFEWGEIQERIARNHQFMKQMVGIKVKGDSYRPIGPDEQATARFHDLTRDADTSRATENVFLATHQAGKHVSYARGKRNTNPNTSILLLEGVSDAQEASFYCGKKVAFVYRASKDVRGSKIRAIWGTVTRPHGNSGAVRAQFRSNLPPRSFGATVRVMLYPSNV</sequence>
<evidence type="ECO:0000256" key="1">
    <source>
        <dbReference type="ARBA" id="ARBA00002123"/>
    </source>
</evidence>
<dbReference type="GO" id="GO:0005759">
    <property type="term" value="C:mitochondrial matrix"/>
    <property type="evidence" value="ECO:0007669"/>
    <property type="project" value="UniProtKB-SubCell"/>
</dbReference>
<evidence type="ECO:0000256" key="4">
    <source>
        <dbReference type="ARBA" id="ARBA00009269"/>
    </source>
</evidence>
<dbReference type="InterPro" id="IPR011765">
    <property type="entry name" value="Pept_M16_N"/>
</dbReference>
<evidence type="ECO:0000256" key="12">
    <source>
        <dbReference type="ARBA" id="ARBA00083075"/>
    </source>
</evidence>
<keyword evidence="17" id="KW-1185">Reference proteome</keyword>
<evidence type="ECO:0000256" key="11">
    <source>
        <dbReference type="ARBA" id="ARBA00032315"/>
    </source>
</evidence>
<dbReference type="GO" id="GO:0006412">
    <property type="term" value="P:translation"/>
    <property type="evidence" value="ECO:0007669"/>
    <property type="project" value="InterPro"/>
</dbReference>
<dbReference type="EMBL" id="WWBZ02000022">
    <property type="protein sequence ID" value="KAF4308499.1"/>
    <property type="molecule type" value="Genomic_DNA"/>
</dbReference>
<evidence type="ECO:0000256" key="8">
    <source>
        <dbReference type="ARBA" id="ARBA00023128"/>
    </source>
</evidence>
<dbReference type="PANTHER" id="PTHR11851:SF49">
    <property type="entry name" value="MITOCHONDRIAL-PROCESSING PEPTIDASE SUBUNIT ALPHA"/>
    <property type="match status" value="1"/>
</dbReference>
<dbReference type="SUPFAM" id="SSF63411">
    <property type="entry name" value="LuxS/MPP-like metallohydrolase"/>
    <property type="match status" value="2"/>
</dbReference>
<evidence type="ECO:0000256" key="6">
    <source>
        <dbReference type="ARBA" id="ARBA00022946"/>
    </source>
</evidence>
<protein>
    <recommendedName>
        <fullName evidence="5">Mitochondrial-processing peptidase subunit alpha</fullName>
    </recommendedName>
    <alternativeName>
        <fullName evidence="10">Alpha-MPP</fullName>
    </alternativeName>
    <alternativeName>
        <fullName evidence="11">Inactive zinc metalloprotease alpha</fullName>
    </alternativeName>
    <alternativeName>
        <fullName evidence="12">Matrix processing peptidase</fullName>
    </alternativeName>
</protein>
<evidence type="ECO:0000256" key="13">
    <source>
        <dbReference type="RuleBase" id="RU004447"/>
    </source>
</evidence>
<evidence type="ECO:0000256" key="10">
    <source>
        <dbReference type="ARBA" id="ARBA00030006"/>
    </source>
</evidence>
<keyword evidence="7" id="KW-0689">Ribosomal protein</keyword>
<dbReference type="FunFam" id="3.30.830.10:FF:000023">
    <property type="entry name" value="Mitochondrial processing peptidase alpha subunit"/>
    <property type="match status" value="1"/>
</dbReference>
<dbReference type="GO" id="GO:0005840">
    <property type="term" value="C:ribosome"/>
    <property type="evidence" value="ECO:0007669"/>
    <property type="project" value="UniProtKB-KW"/>
</dbReference>
<gene>
    <name evidence="16" type="ORF">GTA08_BOTSDO04360</name>
</gene>
<comment type="similarity">
    <text evidence="3 13">Belongs to the peptidase M16 family.</text>
</comment>
<dbReference type="HAMAP" id="MF_00573">
    <property type="entry name" value="Ribosomal_eL33"/>
    <property type="match status" value="1"/>
</dbReference>
<dbReference type="InterPro" id="IPR011249">
    <property type="entry name" value="Metalloenz_LuxS/M16"/>
</dbReference>
<dbReference type="GO" id="GO:0003735">
    <property type="term" value="F:structural constituent of ribosome"/>
    <property type="evidence" value="ECO:0007669"/>
    <property type="project" value="InterPro"/>
</dbReference>
<feature type="domain" description="Peptidase M16 C-terminal" evidence="15">
    <location>
        <begin position="203"/>
        <end position="459"/>
    </location>
</feature>
<evidence type="ECO:0000256" key="9">
    <source>
        <dbReference type="ARBA" id="ARBA00023274"/>
    </source>
</evidence>
<evidence type="ECO:0000259" key="15">
    <source>
        <dbReference type="Pfam" id="PF05193"/>
    </source>
</evidence>
<reference evidence="16" key="1">
    <citation type="submission" date="2020-04" db="EMBL/GenBank/DDBJ databases">
        <title>Genome Assembly and Annotation of Botryosphaeria dothidea sdau 11-99, a Latent Pathogen of Apple Fruit Ring Rot in China.</title>
        <authorList>
            <person name="Yu C."/>
            <person name="Diao Y."/>
            <person name="Lu Q."/>
            <person name="Zhao J."/>
            <person name="Cui S."/>
            <person name="Peng C."/>
            <person name="He B."/>
            <person name="Liu H."/>
        </authorList>
    </citation>
    <scope>NUCLEOTIDE SEQUENCE [LARGE SCALE GENOMIC DNA]</scope>
    <source>
        <strain evidence="16">Sdau11-99</strain>
    </source>
</reference>
<organism evidence="16 17">
    <name type="scientific">Botryosphaeria dothidea</name>
    <dbReference type="NCBI Taxonomy" id="55169"/>
    <lineage>
        <taxon>Eukaryota</taxon>
        <taxon>Fungi</taxon>
        <taxon>Dikarya</taxon>
        <taxon>Ascomycota</taxon>
        <taxon>Pezizomycotina</taxon>
        <taxon>Dothideomycetes</taxon>
        <taxon>Dothideomycetes incertae sedis</taxon>
        <taxon>Botryosphaeriales</taxon>
        <taxon>Botryosphaeriaceae</taxon>
        <taxon>Botryosphaeria</taxon>
    </lineage>
</organism>
<comment type="caution">
    <text evidence="16">The sequence shown here is derived from an EMBL/GenBank/DDBJ whole genome shotgun (WGS) entry which is preliminary data.</text>
</comment>
<evidence type="ECO:0000256" key="7">
    <source>
        <dbReference type="ARBA" id="ARBA00022980"/>
    </source>
</evidence>
<dbReference type="Proteomes" id="UP000572817">
    <property type="component" value="Unassembled WGS sequence"/>
</dbReference>
<evidence type="ECO:0000313" key="16">
    <source>
        <dbReference type="EMBL" id="KAF4308499.1"/>
    </source>
</evidence>
<dbReference type="Pfam" id="PF01247">
    <property type="entry name" value="Ribosomal_L35Ae"/>
    <property type="match status" value="1"/>
</dbReference>
<evidence type="ECO:0000256" key="3">
    <source>
        <dbReference type="ARBA" id="ARBA00007261"/>
    </source>
</evidence>
<dbReference type="PROSITE" id="PS00143">
    <property type="entry name" value="INSULINASE"/>
    <property type="match status" value="1"/>
</dbReference>
<evidence type="ECO:0000259" key="14">
    <source>
        <dbReference type="Pfam" id="PF00675"/>
    </source>
</evidence>
<keyword evidence="8" id="KW-0496">Mitochondrion</keyword>
<dbReference type="Pfam" id="PF05193">
    <property type="entry name" value="Peptidase_M16_C"/>
    <property type="match status" value="1"/>
</dbReference>